<evidence type="ECO:0000256" key="5">
    <source>
        <dbReference type="SAM" id="MobiDB-lite"/>
    </source>
</evidence>
<dbReference type="RefSeq" id="WP_344662364.1">
    <property type="nucleotide sequence ID" value="NZ_BAAAQM010000072.1"/>
</dbReference>
<sequence>MSEESIYLNPSEEAAEAGLVLDGIGRTPHRIGQWADCRPVYTGLLLTAGYGEVKIEGRGRDRRVGPGSFCWLPPRVPHVLRTDDGGWSDHWIQFHGPATEAYERLGLLAGGPLLTTLGDMPVLINELRQLALAAAQPESVGRDLAAGARLHRIIQLVHQAGVPLGDIGRAAVDHLVQHALESVDIQGVARRMYVSYDTLAAKVKALTGCSPMEFVIRERLAHARDLLTTTALPISAIAEACGYDDPSYFARQFTARVGVSPKAFRLGSGDRDDAGRRVVGPDVAKADDATGEADS</sequence>
<evidence type="ECO:0000256" key="4">
    <source>
        <dbReference type="ARBA" id="ARBA00023163"/>
    </source>
</evidence>
<proteinExistence type="predicted"/>
<dbReference type="PANTHER" id="PTHR46796">
    <property type="entry name" value="HTH-TYPE TRANSCRIPTIONAL ACTIVATOR RHAS-RELATED"/>
    <property type="match status" value="1"/>
</dbReference>
<evidence type="ECO:0000259" key="6">
    <source>
        <dbReference type="PROSITE" id="PS01124"/>
    </source>
</evidence>
<accession>A0ABN2T8Z1</accession>
<dbReference type="Pfam" id="PF12833">
    <property type="entry name" value="HTH_18"/>
    <property type="match status" value="1"/>
</dbReference>
<dbReference type="PROSITE" id="PS01124">
    <property type="entry name" value="HTH_ARAC_FAMILY_2"/>
    <property type="match status" value="1"/>
</dbReference>
<dbReference type="Gene3D" id="1.10.10.60">
    <property type="entry name" value="Homeodomain-like"/>
    <property type="match status" value="1"/>
</dbReference>
<dbReference type="SUPFAM" id="SSF51215">
    <property type="entry name" value="Regulatory protein AraC"/>
    <property type="match status" value="1"/>
</dbReference>
<evidence type="ECO:0000313" key="8">
    <source>
        <dbReference type="Proteomes" id="UP001499854"/>
    </source>
</evidence>
<protein>
    <recommendedName>
        <fullName evidence="6">HTH araC/xylS-type domain-containing protein</fullName>
    </recommendedName>
</protein>
<reference evidence="7 8" key="1">
    <citation type="journal article" date="2019" name="Int. J. Syst. Evol. Microbiol.">
        <title>The Global Catalogue of Microorganisms (GCM) 10K type strain sequencing project: providing services to taxonomists for standard genome sequencing and annotation.</title>
        <authorList>
            <consortium name="The Broad Institute Genomics Platform"/>
            <consortium name="The Broad Institute Genome Sequencing Center for Infectious Disease"/>
            <person name="Wu L."/>
            <person name="Ma J."/>
        </authorList>
    </citation>
    <scope>NUCLEOTIDE SEQUENCE [LARGE SCALE GENOMIC DNA]</scope>
    <source>
        <strain evidence="7 8">JCM 16013</strain>
    </source>
</reference>
<gene>
    <name evidence="7" type="ORF">GCM10009838_79290</name>
</gene>
<evidence type="ECO:0000256" key="3">
    <source>
        <dbReference type="ARBA" id="ARBA00023159"/>
    </source>
</evidence>
<dbReference type="InterPro" id="IPR009057">
    <property type="entry name" value="Homeodomain-like_sf"/>
</dbReference>
<dbReference type="SUPFAM" id="SSF46689">
    <property type="entry name" value="Homeodomain-like"/>
    <property type="match status" value="1"/>
</dbReference>
<feature type="region of interest" description="Disordered" evidence="5">
    <location>
        <begin position="266"/>
        <end position="295"/>
    </location>
</feature>
<dbReference type="PRINTS" id="PR00032">
    <property type="entry name" value="HTHARAC"/>
</dbReference>
<keyword evidence="2" id="KW-0238">DNA-binding</keyword>
<dbReference type="InterPro" id="IPR050204">
    <property type="entry name" value="AraC_XylS_family_regulators"/>
</dbReference>
<dbReference type="InterPro" id="IPR018060">
    <property type="entry name" value="HTH_AraC"/>
</dbReference>
<evidence type="ECO:0000313" key="7">
    <source>
        <dbReference type="EMBL" id="GAA2001609.1"/>
    </source>
</evidence>
<dbReference type="InterPro" id="IPR037923">
    <property type="entry name" value="HTH-like"/>
</dbReference>
<evidence type="ECO:0000256" key="2">
    <source>
        <dbReference type="ARBA" id="ARBA00023125"/>
    </source>
</evidence>
<keyword evidence="8" id="KW-1185">Reference proteome</keyword>
<dbReference type="PROSITE" id="PS00041">
    <property type="entry name" value="HTH_ARAC_FAMILY_1"/>
    <property type="match status" value="1"/>
</dbReference>
<dbReference type="EMBL" id="BAAAQM010000072">
    <property type="protein sequence ID" value="GAA2001609.1"/>
    <property type="molecule type" value="Genomic_DNA"/>
</dbReference>
<feature type="domain" description="HTH araC/xylS-type" evidence="6">
    <location>
        <begin position="169"/>
        <end position="267"/>
    </location>
</feature>
<dbReference type="InterPro" id="IPR020449">
    <property type="entry name" value="Tscrpt_reg_AraC-type_HTH"/>
</dbReference>
<keyword evidence="3" id="KW-0010">Activator</keyword>
<comment type="caution">
    <text evidence="7">The sequence shown here is derived from an EMBL/GenBank/DDBJ whole genome shotgun (WGS) entry which is preliminary data.</text>
</comment>
<dbReference type="SMART" id="SM00342">
    <property type="entry name" value="HTH_ARAC"/>
    <property type="match status" value="1"/>
</dbReference>
<organism evidence="7 8">
    <name type="scientific">Catenulispora subtropica</name>
    <dbReference type="NCBI Taxonomy" id="450798"/>
    <lineage>
        <taxon>Bacteria</taxon>
        <taxon>Bacillati</taxon>
        <taxon>Actinomycetota</taxon>
        <taxon>Actinomycetes</taxon>
        <taxon>Catenulisporales</taxon>
        <taxon>Catenulisporaceae</taxon>
        <taxon>Catenulispora</taxon>
    </lineage>
</organism>
<dbReference type="InterPro" id="IPR018062">
    <property type="entry name" value="HTH_AraC-typ_CS"/>
</dbReference>
<dbReference type="Pfam" id="PF02311">
    <property type="entry name" value="AraC_binding"/>
    <property type="match status" value="1"/>
</dbReference>
<keyword evidence="4" id="KW-0804">Transcription</keyword>
<evidence type="ECO:0000256" key="1">
    <source>
        <dbReference type="ARBA" id="ARBA00023015"/>
    </source>
</evidence>
<name>A0ABN2T8Z1_9ACTN</name>
<dbReference type="Proteomes" id="UP001499854">
    <property type="component" value="Unassembled WGS sequence"/>
</dbReference>
<keyword evidence="1" id="KW-0805">Transcription regulation</keyword>
<dbReference type="InterPro" id="IPR003313">
    <property type="entry name" value="AraC-bd"/>
</dbReference>